<name>B2KC90_ELUMP</name>
<feature type="repeat" description="ANK" evidence="3">
    <location>
        <begin position="265"/>
        <end position="297"/>
    </location>
</feature>
<dbReference type="RefSeq" id="WP_012414832.1">
    <property type="nucleotide sequence ID" value="NC_010644.1"/>
</dbReference>
<dbReference type="SUPFAM" id="SSF48403">
    <property type="entry name" value="Ankyrin repeat"/>
    <property type="match status" value="1"/>
</dbReference>
<keyword evidence="6" id="KW-1185">Reference proteome</keyword>
<dbReference type="EMBL" id="CP001055">
    <property type="protein sequence ID" value="ACC98217.1"/>
    <property type="molecule type" value="Genomic_DNA"/>
</dbReference>
<dbReference type="GO" id="GO:0085020">
    <property type="term" value="P:protein K6-linked ubiquitination"/>
    <property type="evidence" value="ECO:0007669"/>
    <property type="project" value="TreeGrafter"/>
</dbReference>
<feature type="repeat" description="ANK" evidence="3">
    <location>
        <begin position="232"/>
        <end position="264"/>
    </location>
</feature>
<dbReference type="AlphaFoldDB" id="B2KC90"/>
<dbReference type="STRING" id="445932.Emin_0662"/>
<evidence type="ECO:0000256" key="4">
    <source>
        <dbReference type="SAM" id="Phobius"/>
    </source>
</evidence>
<dbReference type="InterPro" id="IPR002110">
    <property type="entry name" value="Ankyrin_rpt"/>
</dbReference>
<keyword evidence="4" id="KW-0472">Membrane</keyword>
<dbReference type="Pfam" id="PF12796">
    <property type="entry name" value="Ank_2"/>
    <property type="match status" value="2"/>
</dbReference>
<proteinExistence type="predicted"/>
<keyword evidence="2 3" id="KW-0040">ANK repeat</keyword>
<dbReference type="HOGENOM" id="CLU_773242_0_0_0"/>
<evidence type="ECO:0000256" key="2">
    <source>
        <dbReference type="ARBA" id="ARBA00023043"/>
    </source>
</evidence>
<protein>
    <submittedName>
        <fullName evidence="5">Ankyrin</fullName>
    </submittedName>
</protein>
<feature type="repeat" description="ANK" evidence="3">
    <location>
        <begin position="137"/>
        <end position="169"/>
    </location>
</feature>
<dbReference type="Pfam" id="PF00023">
    <property type="entry name" value="Ank"/>
    <property type="match status" value="1"/>
</dbReference>
<dbReference type="Proteomes" id="UP000001029">
    <property type="component" value="Chromosome"/>
</dbReference>
<dbReference type="PRINTS" id="PR01415">
    <property type="entry name" value="ANKYRIN"/>
</dbReference>
<gene>
    <name evidence="5" type="ordered locus">Emin_0662</name>
</gene>
<keyword evidence="4" id="KW-1133">Transmembrane helix</keyword>
<dbReference type="PROSITE" id="PS50088">
    <property type="entry name" value="ANK_REPEAT"/>
    <property type="match status" value="4"/>
</dbReference>
<dbReference type="InterPro" id="IPR036770">
    <property type="entry name" value="Ankyrin_rpt-contain_sf"/>
</dbReference>
<keyword evidence="4" id="KW-0812">Transmembrane</keyword>
<sequence length="358" mass="39472">MENISEFLNKFFSFFQKNVIVFLLFIVAIPFLFLGAYYFGSTIKKPQKAEVSKITVNLKSQSEVIDETIAIIRQGDYDTFVTKVREEVKNVNLPGSKGVTLLMAAVDMKDMDMVQFLFSRADLGKSTAEPNKANPYTGDTALMIALKNNDEYMSELLMIAGANLNAVNNYGQTPLLFASEAKNRTLVEYLIARGAVAGASTENLFYFVTKKNPVGVEAMLKSAINPNVRNKSGFTPLYMAASLGENIILRMLLAYKADVNAVVGDGSTALIGAARYKKPAALKMLLEAGADVNIKNNKGETALYWASYNNMVESVDQLLLLKADPTIKTNEGLTPFGIAQKRKFNDLISLFKKNKINK</sequence>
<evidence type="ECO:0000256" key="1">
    <source>
        <dbReference type="ARBA" id="ARBA00022737"/>
    </source>
</evidence>
<dbReference type="PROSITE" id="PS50297">
    <property type="entry name" value="ANK_REP_REGION"/>
    <property type="match status" value="4"/>
</dbReference>
<evidence type="ECO:0000256" key="3">
    <source>
        <dbReference type="PROSITE-ProRule" id="PRU00023"/>
    </source>
</evidence>
<evidence type="ECO:0000313" key="5">
    <source>
        <dbReference type="EMBL" id="ACC98217.1"/>
    </source>
</evidence>
<reference evidence="5 6" key="1">
    <citation type="journal article" date="2009" name="Appl. Environ. Microbiol.">
        <title>Genomic analysis of 'Elusimicrobium minutum,' the first cultivated representative of the phylum 'Elusimicrobia' (formerly termite group 1).</title>
        <authorList>
            <person name="Herlemann D.P.R."/>
            <person name="Geissinger O."/>
            <person name="Ikeda-Ohtsubo W."/>
            <person name="Kunin V."/>
            <person name="Sun H."/>
            <person name="Lapidus A."/>
            <person name="Hugenholtz P."/>
            <person name="Brune A."/>
        </authorList>
    </citation>
    <scope>NUCLEOTIDE SEQUENCE [LARGE SCALE GENOMIC DNA]</scope>
    <source>
        <strain evidence="5 6">Pei191</strain>
    </source>
</reference>
<feature type="transmembrane region" description="Helical" evidence="4">
    <location>
        <begin position="20"/>
        <end position="39"/>
    </location>
</feature>
<accession>B2KC90</accession>
<dbReference type="SMART" id="SM00248">
    <property type="entry name" value="ANK"/>
    <property type="match status" value="6"/>
</dbReference>
<feature type="repeat" description="ANK" evidence="3">
    <location>
        <begin position="170"/>
        <end position="202"/>
    </location>
</feature>
<evidence type="ECO:0000313" key="6">
    <source>
        <dbReference type="Proteomes" id="UP000001029"/>
    </source>
</evidence>
<dbReference type="GO" id="GO:0004842">
    <property type="term" value="F:ubiquitin-protein transferase activity"/>
    <property type="evidence" value="ECO:0007669"/>
    <property type="project" value="TreeGrafter"/>
</dbReference>
<organism evidence="5 6">
    <name type="scientific">Elusimicrobium minutum (strain Pei191)</name>
    <dbReference type="NCBI Taxonomy" id="445932"/>
    <lineage>
        <taxon>Bacteria</taxon>
        <taxon>Pseudomonadati</taxon>
        <taxon>Elusimicrobiota</taxon>
        <taxon>Elusimicrobia</taxon>
        <taxon>Elusimicrobiales</taxon>
        <taxon>Elusimicrobiaceae</taxon>
        <taxon>Elusimicrobium</taxon>
    </lineage>
</organism>
<keyword evidence="1" id="KW-0677">Repeat</keyword>
<dbReference type="Gene3D" id="1.25.40.20">
    <property type="entry name" value="Ankyrin repeat-containing domain"/>
    <property type="match status" value="2"/>
</dbReference>
<dbReference type="PANTHER" id="PTHR24171:SF8">
    <property type="entry name" value="BRCA1-ASSOCIATED RING DOMAIN PROTEIN 1"/>
    <property type="match status" value="1"/>
</dbReference>
<dbReference type="PANTHER" id="PTHR24171">
    <property type="entry name" value="ANKYRIN REPEAT DOMAIN-CONTAINING PROTEIN 39-RELATED"/>
    <property type="match status" value="1"/>
</dbReference>
<dbReference type="KEGG" id="emi:Emin_0662"/>